<name>A0A2J7YSU1_STRMQ</name>
<dbReference type="AlphaFoldDB" id="A0A2J7YSU1"/>
<reference evidence="9 10" key="1">
    <citation type="submission" date="2015-09" db="EMBL/GenBank/DDBJ databases">
        <title>Genome sequence, genome mining and natural product profiling of a biocontrol bacterium Streptomyces malaysiensis F913.</title>
        <authorList>
            <person name="Xu Y."/>
            <person name="Wei J."/>
            <person name="Xie J."/>
            <person name="Li T."/>
            <person name="Zhou Z."/>
        </authorList>
    </citation>
    <scope>NUCLEOTIDE SEQUENCE [LARGE SCALE GENOMIC DNA]</scope>
    <source>
        <strain evidence="9 10">F913</strain>
    </source>
</reference>
<feature type="domain" description="Response regulatory" evidence="8">
    <location>
        <begin position="45"/>
        <end position="161"/>
    </location>
</feature>
<dbReference type="RefSeq" id="WP_250850859.1">
    <property type="nucleotide sequence ID" value="NZ_LJIW01000002.1"/>
</dbReference>
<evidence type="ECO:0000256" key="4">
    <source>
        <dbReference type="ARBA" id="ARBA00023163"/>
    </source>
</evidence>
<dbReference type="SMART" id="SM00448">
    <property type="entry name" value="REC"/>
    <property type="match status" value="1"/>
</dbReference>
<dbReference type="Pfam" id="PF00072">
    <property type="entry name" value="Response_reg"/>
    <property type="match status" value="1"/>
</dbReference>
<dbReference type="InterPro" id="IPR001789">
    <property type="entry name" value="Sig_transdc_resp-reg_receiver"/>
</dbReference>
<feature type="region of interest" description="Disordered" evidence="6">
    <location>
        <begin position="1"/>
        <end position="44"/>
    </location>
</feature>
<dbReference type="InterPro" id="IPR000792">
    <property type="entry name" value="Tscrpt_reg_LuxR_C"/>
</dbReference>
<evidence type="ECO:0000313" key="9">
    <source>
        <dbReference type="EMBL" id="PNG91098.1"/>
    </source>
</evidence>
<gene>
    <name evidence="9" type="ORF">SMF913_26563</name>
</gene>
<dbReference type="GO" id="GO:0003677">
    <property type="term" value="F:DNA binding"/>
    <property type="evidence" value="ECO:0007669"/>
    <property type="project" value="UniProtKB-KW"/>
</dbReference>
<keyword evidence="3" id="KW-0238">DNA-binding</keyword>
<evidence type="ECO:0000256" key="3">
    <source>
        <dbReference type="ARBA" id="ARBA00023125"/>
    </source>
</evidence>
<feature type="domain" description="HTH luxR-type" evidence="7">
    <location>
        <begin position="180"/>
        <end position="245"/>
    </location>
</feature>
<dbReference type="SUPFAM" id="SSF52172">
    <property type="entry name" value="CheY-like"/>
    <property type="match status" value="1"/>
</dbReference>
<dbReference type="Pfam" id="PF00196">
    <property type="entry name" value="GerE"/>
    <property type="match status" value="1"/>
</dbReference>
<feature type="compositionally biased region" description="Polar residues" evidence="6">
    <location>
        <begin position="1"/>
        <end position="20"/>
    </location>
</feature>
<dbReference type="InterPro" id="IPR016032">
    <property type="entry name" value="Sig_transdc_resp-reg_C-effctor"/>
</dbReference>
<keyword evidence="4" id="KW-0804">Transcription</keyword>
<evidence type="ECO:0000259" key="8">
    <source>
        <dbReference type="PROSITE" id="PS50110"/>
    </source>
</evidence>
<keyword evidence="10" id="KW-1185">Reference proteome</keyword>
<feature type="compositionally biased region" description="Gly residues" evidence="6">
    <location>
        <begin position="30"/>
        <end position="41"/>
    </location>
</feature>
<evidence type="ECO:0000256" key="6">
    <source>
        <dbReference type="SAM" id="MobiDB-lite"/>
    </source>
</evidence>
<dbReference type="Proteomes" id="UP000236520">
    <property type="component" value="Unassembled WGS sequence"/>
</dbReference>
<feature type="modified residue" description="4-aspartylphosphate" evidence="5">
    <location>
        <position position="96"/>
    </location>
</feature>
<dbReference type="InterPro" id="IPR039420">
    <property type="entry name" value="WalR-like"/>
</dbReference>
<keyword evidence="2" id="KW-0805">Transcription regulation</keyword>
<sequence length="248" mass="26049">MSGNTPSGNTPSGNTPSGNIPSGNIPSGNTPGGNIPGGDGPGPIRILIVDDHPVVRDGLRGVLERDPGFTVIGEAGDGAEAVELYERQPADVVLMDLRMPRMGGVEAIKRLLRGDPEARILVLTTYDTDSDVMGALAAGATGYLLKDTPREELTRAVRSASSGQSVLSPAVTGRVLGQVRKPTQGPLSDRELQVLRLIADGATNRQAAAALFISQATVKTHLLHVYEKLGVKDRAAAVSEAHKRHLFE</sequence>
<dbReference type="SMART" id="SM00421">
    <property type="entry name" value="HTH_LUXR"/>
    <property type="match status" value="1"/>
</dbReference>
<dbReference type="PRINTS" id="PR00038">
    <property type="entry name" value="HTHLUXR"/>
</dbReference>
<evidence type="ECO:0000256" key="1">
    <source>
        <dbReference type="ARBA" id="ARBA00022553"/>
    </source>
</evidence>
<dbReference type="InterPro" id="IPR058245">
    <property type="entry name" value="NreC/VraR/RcsB-like_REC"/>
</dbReference>
<dbReference type="PANTHER" id="PTHR43214:SF24">
    <property type="entry name" value="TRANSCRIPTIONAL REGULATORY PROTEIN NARL-RELATED"/>
    <property type="match status" value="1"/>
</dbReference>
<evidence type="ECO:0000259" key="7">
    <source>
        <dbReference type="PROSITE" id="PS50043"/>
    </source>
</evidence>
<dbReference type="GO" id="GO:0000160">
    <property type="term" value="P:phosphorelay signal transduction system"/>
    <property type="evidence" value="ECO:0007669"/>
    <property type="project" value="InterPro"/>
</dbReference>
<evidence type="ECO:0000256" key="5">
    <source>
        <dbReference type="PROSITE-ProRule" id="PRU00169"/>
    </source>
</evidence>
<dbReference type="PROSITE" id="PS50110">
    <property type="entry name" value="RESPONSE_REGULATORY"/>
    <property type="match status" value="1"/>
</dbReference>
<dbReference type="CDD" id="cd17535">
    <property type="entry name" value="REC_NarL-like"/>
    <property type="match status" value="1"/>
</dbReference>
<dbReference type="EMBL" id="LJIW01000002">
    <property type="protein sequence ID" value="PNG91098.1"/>
    <property type="molecule type" value="Genomic_DNA"/>
</dbReference>
<dbReference type="CDD" id="cd06170">
    <property type="entry name" value="LuxR_C_like"/>
    <property type="match status" value="1"/>
</dbReference>
<comment type="caution">
    <text evidence="9">The sequence shown here is derived from an EMBL/GenBank/DDBJ whole genome shotgun (WGS) entry which is preliminary data.</text>
</comment>
<dbReference type="PROSITE" id="PS50043">
    <property type="entry name" value="HTH_LUXR_2"/>
    <property type="match status" value="1"/>
</dbReference>
<dbReference type="Gene3D" id="3.40.50.2300">
    <property type="match status" value="1"/>
</dbReference>
<protein>
    <submittedName>
        <fullName evidence="9">Transcriptional regulatory protein LiaR</fullName>
    </submittedName>
</protein>
<dbReference type="PANTHER" id="PTHR43214">
    <property type="entry name" value="TWO-COMPONENT RESPONSE REGULATOR"/>
    <property type="match status" value="1"/>
</dbReference>
<evidence type="ECO:0000313" key="10">
    <source>
        <dbReference type="Proteomes" id="UP000236520"/>
    </source>
</evidence>
<organism evidence="9 10">
    <name type="scientific">Streptomyces malaysiensis</name>
    <dbReference type="NCBI Taxonomy" id="92644"/>
    <lineage>
        <taxon>Bacteria</taxon>
        <taxon>Bacillati</taxon>
        <taxon>Actinomycetota</taxon>
        <taxon>Actinomycetes</taxon>
        <taxon>Kitasatosporales</taxon>
        <taxon>Streptomycetaceae</taxon>
        <taxon>Streptomyces</taxon>
        <taxon>Streptomyces violaceusniger group</taxon>
    </lineage>
</organism>
<dbReference type="InterPro" id="IPR011006">
    <property type="entry name" value="CheY-like_superfamily"/>
</dbReference>
<dbReference type="GO" id="GO:0006355">
    <property type="term" value="P:regulation of DNA-templated transcription"/>
    <property type="evidence" value="ECO:0007669"/>
    <property type="project" value="InterPro"/>
</dbReference>
<accession>A0A2J7YSU1</accession>
<evidence type="ECO:0000256" key="2">
    <source>
        <dbReference type="ARBA" id="ARBA00023015"/>
    </source>
</evidence>
<proteinExistence type="predicted"/>
<dbReference type="SUPFAM" id="SSF46894">
    <property type="entry name" value="C-terminal effector domain of the bipartite response regulators"/>
    <property type="match status" value="1"/>
</dbReference>
<keyword evidence="1 5" id="KW-0597">Phosphoprotein</keyword>